<name>A0A5B7K022_PORTR</name>
<evidence type="ECO:0000313" key="2">
    <source>
        <dbReference type="Proteomes" id="UP000324222"/>
    </source>
</evidence>
<dbReference type="EMBL" id="VSRR010128482">
    <property type="protein sequence ID" value="MPD01753.1"/>
    <property type="molecule type" value="Genomic_DNA"/>
</dbReference>
<proteinExistence type="predicted"/>
<keyword evidence="2" id="KW-1185">Reference proteome</keyword>
<sequence length="94" mass="10028">MTQKKRKVAVAQTLATPHVGARKGRNCEGRGKEQCIRLNIGSGAVDPSVNYGTITDAPHVDDGVIPSSPLITCCAAWGDASRQALPLFFFPYLS</sequence>
<organism evidence="1 2">
    <name type="scientific">Portunus trituberculatus</name>
    <name type="common">Swimming crab</name>
    <name type="synonym">Neptunus trituberculatus</name>
    <dbReference type="NCBI Taxonomy" id="210409"/>
    <lineage>
        <taxon>Eukaryota</taxon>
        <taxon>Metazoa</taxon>
        <taxon>Ecdysozoa</taxon>
        <taxon>Arthropoda</taxon>
        <taxon>Crustacea</taxon>
        <taxon>Multicrustacea</taxon>
        <taxon>Malacostraca</taxon>
        <taxon>Eumalacostraca</taxon>
        <taxon>Eucarida</taxon>
        <taxon>Decapoda</taxon>
        <taxon>Pleocyemata</taxon>
        <taxon>Brachyura</taxon>
        <taxon>Eubrachyura</taxon>
        <taxon>Portunoidea</taxon>
        <taxon>Portunidae</taxon>
        <taxon>Portuninae</taxon>
        <taxon>Portunus</taxon>
    </lineage>
</organism>
<dbReference type="AlphaFoldDB" id="A0A5B7K022"/>
<gene>
    <name evidence="1" type="ORF">E2C01_097296</name>
</gene>
<reference evidence="1 2" key="1">
    <citation type="submission" date="2019-05" db="EMBL/GenBank/DDBJ databases">
        <title>Another draft genome of Portunus trituberculatus and its Hox gene families provides insights of decapod evolution.</title>
        <authorList>
            <person name="Jeong J.-H."/>
            <person name="Song I."/>
            <person name="Kim S."/>
            <person name="Choi T."/>
            <person name="Kim D."/>
            <person name="Ryu S."/>
            <person name="Kim W."/>
        </authorList>
    </citation>
    <scope>NUCLEOTIDE SEQUENCE [LARGE SCALE GENOMIC DNA]</scope>
    <source>
        <tissue evidence="1">Muscle</tissue>
    </source>
</reference>
<protein>
    <submittedName>
        <fullName evidence="1">Uncharacterized protein</fullName>
    </submittedName>
</protein>
<dbReference type="Proteomes" id="UP000324222">
    <property type="component" value="Unassembled WGS sequence"/>
</dbReference>
<comment type="caution">
    <text evidence="1">The sequence shown here is derived from an EMBL/GenBank/DDBJ whole genome shotgun (WGS) entry which is preliminary data.</text>
</comment>
<accession>A0A5B7K022</accession>
<evidence type="ECO:0000313" key="1">
    <source>
        <dbReference type="EMBL" id="MPD01753.1"/>
    </source>
</evidence>